<gene>
    <name evidence="7" type="ORF">SAMN05444362_104153</name>
</gene>
<organism evidence="7 8">
    <name type="scientific">Dysgonomonas macrotermitis</name>
    <dbReference type="NCBI Taxonomy" id="1346286"/>
    <lineage>
        <taxon>Bacteria</taxon>
        <taxon>Pseudomonadati</taxon>
        <taxon>Bacteroidota</taxon>
        <taxon>Bacteroidia</taxon>
        <taxon>Bacteroidales</taxon>
        <taxon>Dysgonomonadaceae</taxon>
        <taxon>Dysgonomonas</taxon>
    </lineage>
</organism>
<dbReference type="InterPro" id="IPR023353">
    <property type="entry name" value="LemA-like_dom_sf"/>
</dbReference>
<keyword evidence="6" id="KW-0732">Signal</keyword>
<reference evidence="8" key="1">
    <citation type="submission" date="2016-11" db="EMBL/GenBank/DDBJ databases">
        <authorList>
            <person name="Varghese N."/>
            <person name="Submissions S."/>
        </authorList>
    </citation>
    <scope>NUCLEOTIDE SEQUENCE [LARGE SCALE GENOMIC DNA]</scope>
    <source>
        <strain evidence="8">DSM 27370</strain>
    </source>
</reference>
<protein>
    <submittedName>
        <fullName evidence="7">LemA protein</fullName>
    </submittedName>
</protein>
<feature type="chain" id="PRO_5009908629" evidence="6">
    <location>
        <begin position="21"/>
        <end position="193"/>
    </location>
</feature>
<dbReference type="PROSITE" id="PS51257">
    <property type="entry name" value="PROKAR_LIPOPROTEIN"/>
    <property type="match status" value="1"/>
</dbReference>
<comment type="subcellular location">
    <subcellularLocation>
        <location evidence="1">Membrane</location>
        <topology evidence="1">Single-pass membrane protein</topology>
    </subcellularLocation>
</comment>
<evidence type="ECO:0000313" key="8">
    <source>
        <dbReference type="Proteomes" id="UP000184480"/>
    </source>
</evidence>
<dbReference type="SUPFAM" id="SSF140478">
    <property type="entry name" value="LemA-like"/>
    <property type="match status" value="1"/>
</dbReference>
<keyword evidence="5" id="KW-0472">Membrane</keyword>
<evidence type="ECO:0000256" key="1">
    <source>
        <dbReference type="ARBA" id="ARBA00004167"/>
    </source>
</evidence>
<dbReference type="OrthoDB" id="9804152at2"/>
<dbReference type="PANTHER" id="PTHR34478">
    <property type="entry name" value="PROTEIN LEMA"/>
    <property type="match status" value="1"/>
</dbReference>
<dbReference type="GO" id="GO:0016020">
    <property type="term" value="C:membrane"/>
    <property type="evidence" value="ECO:0007669"/>
    <property type="project" value="UniProtKB-SubCell"/>
</dbReference>
<dbReference type="PANTHER" id="PTHR34478:SF2">
    <property type="entry name" value="MEMBRANE PROTEIN"/>
    <property type="match status" value="1"/>
</dbReference>
<comment type="similarity">
    <text evidence="2">Belongs to the LemA family.</text>
</comment>
<evidence type="ECO:0000256" key="6">
    <source>
        <dbReference type="SAM" id="SignalP"/>
    </source>
</evidence>
<dbReference type="EMBL" id="FQUC01000004">
    <property type="protein sequence ID" value="SHF20005.1"/>
    <property type="molecule type" value="Genomic_DNA"/>
</dbReference>
<name>A0A1M4ZPZ6_9BACT</name>
<keyword evidence="8" id="KW-1185">Reference proteome</keyword>
<evidence type="ECO:0000256" key="3">
    <source>
        <dbReference type="ARBA" id="ARBA00022692"/>
    </source>
</evidence>
<evidence type="ECO:0000256" key="2">
    <source>
        <dbReference type="ARBA" id="ARBA00008854"/>
    </source>
</evidence>
<dbReference type="Pfam" id="PF04011">
    <property type="entry name" value="LemA"/>
    <property type="match status" value="1"/>
</dbReference>
<keyword evidence="3" id="KW-0812">Transmembrane</keyword>
<evidence type="ECO:0000313" key="7">
    <source>
        <dbReference type="EMBL" id="SHF20005.1"/>
    </source>
</evidence>
<dbReference type="RefSeq" id="WP_062184118.1">
    <property type="nucleotide sequence ID" value="NZ_BBXL01000025.1"/>
</dbReference>
<accession>A0A1M4ZPZ6</accession>
<dbReference type="InterPro" id="IPR007156">
    <property type="entry name" value="MamQ_LemA"/>
</dbReference>
<feature type="signal peptide" evidence="6">
    <location>
        <begin position="1"/>
        <end position="20"/>
    </location>
</feature>
<evidence type="ECO:0000256" key="5">
    <source>
        <dbReference type="ARBA" id="ARBA00023136"/>
    </source>
</evidence>
<dbReference type="Proteomes" id="UP000184480">
    <property type="component" value="Unassembled WGS sequence"/>
</dbReference>
<keyword evidence="4" id="KW-1133">Transmembrane helix</keyword>
<dbReference type="Gene3D" id="1.20.1440.20">
    <property type="entry name" value="LemA-like domain"/>
    <property type="match status" value="1"/>
</dbReference>
<sequence>MKRVNIIFLLAILVSTLFSSCSYNTMVEKQEASSAQWGQVQNAYQRRADLIPNLVATVKGYASHEENTLTAVVEARAKATQVTINADDLTEENIQKYQQAQGQLSAALGKLLMVQEQYPDLKANQNFLALQDELAGTENRISVERNKYNEIVKDYNQYIRQFPQTIWAGWFGFSKKGYFEAEAASQTAPTVQF</sequence>
<proteinExistence type="inferred from homology"/>
<dbReference type="AlphaFoldDB" id="A0A1M4ZPZ6"/>
<evidence type="ECO:0000256" key="4">
    <source>
        <dbReference type="ARBA" id="ARBA00022989"/>
    </source>
</evidence>
<dbReference type="STRING" id="1346286.SAMN05444362_104153"/>